<gene>
    <name evidence="1" type="ORF">MLD38_035249</name>
</gene>
<proteinExistence type="predicted"/>
<comment type="caution">
    <text evidence="1">The sequence shown here is derived from an EMBL/GenBank/DDBJ whole genome shotgun (WGS) entry which is preliminary data.</text>
</comment>
<sequence>MRLSILPLRISAGSSLLTWLVVKTMILSLPHADHIPSMKLSSPERVTLLGLSSSSSVSFFAGSSFSSSSFSCFFSFLFPVRSSEQSMSSITMMDLPEVSISSFRNSELFYTVVNSRSYRS</sequence>
<evidence type="ECO:0000313" key="1">
    <source>
        <dbReference type="EMBL" id="KAI4321923.1"/>
    </source>
</evidence>
<reference evidence="2" key="1">
    <citation type="journal article" date="2023" name="Front. Plant Sci.">
        <title>Chromosomal-level genome assembly of Melastoma candidum provides insights into trichome evolution.</title>
        <authorList>
            <person name="Zhong Y."/>
            <person name="Wu W."/>
            <person name="Sun C."/>
            <person name="Zou P."/>
            <person name="Liu Y."/>
            <person name="Dai S."/>
            <person name="Zhou R."/>
        </authorList>
    </citation>
    <scope>NUCLEOTIDE SEQUENCE [LARGE SCALE GENOMIC DNA]</scope>
</reference>
<organism evidence="1 2">
    <name type="scientific">Melastoma candidum</name>
    <dbReference type="NCBI Taxonomy" id="119954"/>
    <lineage>
        <taxon>Eukaryota</taxon>
        <taxon>Viridiplantae</taxon>
        <taxon>Streptophyta</taxon>
        <taxon>Embryophyta</taxon>
        <taxon>Tracheophyta</taxon>
        <taxon>Spermatophyta</taxon>
        <taxon>Magnoliopsida</taxon>
        <taxon>eudicotyledons</taxon>
        <taxon>Gunneridae</taxon>
        <taxon>Pentapetalae</taxon>
        <taxon>rosids</taxon>
        <taxon>malvids</taxon>
        <taxon>Myrtales</taxon>
        <taxon>Melastomataceae</taxon>
        <taxon>Melastomatoideae</taxon>
        <taxon>Melastomateae</taxon>
        <taxon>Melastoma</taxon>
    </lineage>
</organism>
<protein>
    <submittedName>
        <fullName evidence="1">Uncharacterized protein</fullName>
    </submittedName>
</protein>
<dbReference type="EMBL" id="CM042889">
    <property type="protein sequence ID" value="KAI4321923.1"/>
    <property type="molecule type" value="Genomic_DNA"/>
</dbReference>
<keyword evidence="2" id="KW-1185">Reference proteome</keyword>
<dbReference type="Proteomes" id="UP001057402">
    <property type="component" value="Chromosome 10"/>
</dbReference>
<evidence type="ECO:0000313" key="2">
    <source>
        <dbReference type="Proteomes" id="UP001057402"/>
    </source>
</evidence>
<accession>A0ACB9MD47</accession>
<name>A0ACB9MD47_9MYRT</name>